<reference evidence="4" key="1">
    <citation type="submission" date="2025-08" db="UniProtKB">
        <authorList>
            <consortium name="RefSeq"/>
        </authorList>
    </citation>
    <scope>IDENTIFICATION</scope>
    <source>
        <tissue evidence="4">Muscle</tissue>
    </source>
</reference>
<evidence type="ECO:0000256" key="1">
    <source>
        <dbReference type="SAM" id="Coils"/>
    </source>
</evidence>
<organism evidence="3 4">
    <name type="scientific">Bombus bifarius</name>
    <dbReference type="NCBI Taxonomy" id="103933"/>
    <lineage>
        <taxon>Eukaryota</taxon>
        <taxon>Metazoa</taxon>
        <taxon>Ecdysozoa</taxon>
        <taxon>Arthropoda</taxon>
        <taxon>Hexapoda</taxon>
        <taxon>Insecta</taxon>
        <taxon>Pterygota</taxon>
        <taxon>Neoptera</taxon>
        <taxon>Endopterygota</taxon>
        <taxon>Hymenoptera</taxon>
        <taxon>Apocrita</taxon>
        <taxon>Aculeata</taxon>
        <taxon>Apoidea</taxon>
        <taxon>Anthophila</taxon>
        <taxon>Apidae</taxon>
        <taxon>Bombus</taxon>
        <taxon>Pyrobombus</taxon>
    </lineage>
</organism>
<accession>A0A6P8LPD4</accession>
<keyword evidence="3" id="KW-1185">Reference proteome</keyword>
<evidence type="ECO:0000313" key="3">
    <source>
        <dbReference type="Proteomes" id="UP000515164"/>
    </source>
</evidence>
<sequence>MLFKLVIFIPFSEENHKLKKKENHRSKKTNSIAHTSVWCLLLFILFFIIICLVAVYIYYKRNVPKARGTRFKYIWDENKKDKDTFTDCLEWNDEDVCACSDIEEACTGKCEIYDRNYQTHYVADHRICTDDSIKSVSCVHAPKKEEKKRQRFSFFQRSCQKKEKDQENRDRKKILENVAEKKCEKIPQIVQKDQCKCCRCTLNSKDRILREKREIRKWKARRKKEEKRRKKEESKRAKQLANVCFKETCK</sequence>
<dbReference type="KEGG" id="bbif:117206920"/>
<feature type="transmembrane region" description="Helical" evidence="2">
    <location>
        <begin position="35"/>
        <end position="59"/>
    </location>
</feature>
<proteinExistence type="predicted"/>
<evidence type="ECO:0000313" key="4">
    <source>
        <dbReference type="RefSeq" id="XP_033302516.1"/>
    </source>
</evidence>
<keyword evidence="2" id="KW-0812">Transmembrane</keyword>
<dbReference type="RefSeq" id="XP_033302516.1">
    <property type="nucleotide sequence ID" value="XM_033446625.1"/>
</dbReference>
<protein>
    <submittedName>
        <fullName evidence="4">Uncharacterized protein LOC117206920</fullName>
    </submittedName>
</protein>
<dbReference type="Proteomes" id="UP000515164">
    <property type="component" value="Unplaced"/>
</dbReference>
<keyword evidence="2" id="KW-1133">Transmembrane helix</keyword>
<feature type="coiled-coil region" evidence="1">
    <location>
        <begin position="208"/>
        <end position="243"/>
    </location>
</feature>
<dbReference type="AlphaFoldDB" id="A0A6P8LPD4"/>
<keyword evidence="1" id="KW-0175">Coiled coil</keyword>
<name>A0A6P8LPD4_9HYME</name>
<keyword evidence="2" id="KW-0472">Membrane</keyword>
<gene>
    <name evidence="4" type="primary">LOC117206920</name>
</gene>
<evidence type="ECO:0000256" key="2">
    <source>
        <dbReference type="SAM" id="Phobius"/>
    </source>
</evidence>
<dbReference type="GeneID" id="117206920"/>